<reference evidence="2 3" key="1">
    <citation type="submission" date="2016-11" db="EMBL/GenBank/DDBJ databases">
        <authorList>
            <person name="Jaros S."/>
            <person name="Januszkiewicz K."/>
            <person name="Wedrychowicz H."/>
        </authorList>
    </citation>
    <scope>NUCLEOTIDE SEQUENCE [LARGE SCALE GENOMIC DNA]</scope>
    <source>
        <strain evidence="2 3">DSM 6191</strain>
    </source>
</reference>
<gene>
    <name evidence="2" type="ORF">SAMN02745941_02390</name>
</gene>
<evidence type="ECO:0000313" key="3">
    <source>
        <dbReference type="Proteomes" id="UP000184241"/>
    </source>
</evidence>
<dbReference type="AlphaFoldDB" id="A0A1M5Z0S1"/>
<dbReference type="RefSeq" id="WP_073019743.1">
    <property type="nucleotide sequence ID" value="NZ_FQXU01000007.1"/>
</dbReference>
<proteinExistence type="predicted"/>
<organism evidence="2 3">
    <name type="scientific">Clostridium intestinale DSM 6191</name>
    <dbReference type="NCBI Taxonomy" id="1121320"/>
    <lineage>
        <taxon>Bacteria</taxon>
        <taxon>Bacillati</taxon>
        <taxon>Bacillota</taxon>
        <taxon>Clostridia</taxon>
        <taxon>Eubacteriales</taxon>
        <taxon>Clostridiaceae</taxon>
        <taxon>Clostridium</taxon>
    </lineage>
</organism>
<evidence type="ECO:0000256" key="1">
    <source>
        <dbReference type="SAM" id="Coils"/>
    </source>
</evidence>
<dbReference type="Proteomes" id="UP000184241">
    <property type="component" value="Unassembled WGS sequence"/>
</dbReference>
<name>A0A1M5Z0S1_9CLOT</name>
<feature type="coiled-coil region" evidence="1">
    <location>
        <begin position="45"/>
        <end position="90"/>
    </location>
</feature>
<accession>A0A1M5Z0S1</accession>
<protein>
    <submittedName>
        <fullName evidence="2">Uncharacterized protein</fullName>
    </submittedName>
</protein>
<dbReference type="EMBL" id="FQXU01000007">
    <property type="protein sequence ID" value="SHI17483.1"/>
    <property type="molecule type" value="Genomic_DNA"/>
</dbReference>
<keyword evidence="1" id="KW-0175">Coiled coil</keyword>
<sequence>MNKNVLVKLTLLIIFSIGNIMAINYKAPAKDIPNKVNIPISYENVKESLDKIDNLIIEKEEFKEDIIKVSTTLTGEKKELEELIKEINSNKFINGVENISIEKYQENWKWNGVIVFNSYVEYRNLHKNE</sequence>
<evidence type="ECO:0000313" key="2">
    <source>
        <dbReference type="EMBL" id="SHI17483.1"/>
    </source>
</evidence>